<dbReference type="Gene3D" id="3.30.1310.10">
    <property type="entry name" value="Nucleoid-associated protein YbaB-like domain"/>
    <property type="match status" value="1"/>
</dbReference>
<feature type="domain" description="DNA polymerase III tau subunit" evidence="5">
    <location>
        <begin position="1"/>
        <end position="79"/>
    </location>
</feature>
<reference key="2">
    <citation type="submission" date="2011-10" db="EMBL/GenBank/DDBJ databases">
        <title>The genome and transcriptome sequence of Clonorchis sinensis provide insights into the carcinogenic liver fluke.</title>
        <authorList>
            <person name="Wang X."/>
            <person name="Huang Y."/>
            <person name="Chen W."/>
            <person name="Liu H."/>
            <person name="Guo L."/>
            <person name="Chen Y."/>
            <person name="Luo F."/>
            <person name="Zhou W."/>
            <person name="Sun J."/>
            <person name="Mao Q."/>
            <person name="Liang P."/>
            <person name="Zhou C."/>
            <person name="Tian Y."/>
            <person name="Men J."/>
            <person name="Lv X."/>
            <person name="Huang L."/>
            <person name="Zhou J."/>
            <person name="Hu Y."/>
            <person name="Li R."/>
            <person name="Zhang F."/>
            <person name="Lei H."/>
            <person name="Li X."/>
            <person name="Hu X."/>
            <person name="Liang C."/>
            <person name="Xu J."/>
            <person name="Wu Z."/>
            <person name="Yu X."/>
        </authorList>
    </citation>
    <scope>NUCLEOTIDE SEQUENCE</scope>
    <source>
        <strain>Henan</strain>
    </source>
</reference>
<name>G7YYN0_CLOSI</name>
<keyword evidence="2" id="KW-0963">Cytoplasm</keyword>
<evidence type="ECO:0000259" key="5">
    <source>
        <dbReference type="Pfam" id="PF12170"/>
    </source>
</evidence>
<dbReference type="AlphaFoldDB" id="G7YYN0"/>
<dbReference type="NCBIfam" id="TIGR00103">
    <property type="entry name" value="DNA_YbaB_EbfC"/>
    <property type="match status" value="1"/>
</dbReference>
<keyword evidence="4" id="KW-0175">Coiled coil</keyword>
<dbReference type="InterPro" id="IPR021029">
    <property type="entry name" value="DNA_pol_III_tau_dom-5"/>
</dbReference>
<dbReference type="EMBL" id="DF145305">
    <property type="protein sequence ID" value="GAA58059.1"/>
    <property type="molecule type" value="Genomic_DNA"/>
</dbReference>
<comment type="subunit">
    <text evidence="1">Homodimer.</text>
</comment>
<dbReference type="GO" id="GO:0005829">
    <property type="term" value="C:cytosol"/>
    <property type="evidence" value="ECO:0007669"/>
    <property type="project" value="TreeGrafter"/>
</dbReference>
<dbReference type="Proteomes" id="UP000008909">
    <property type="component" value="Unassembled WGS sequence"/>
</dbReference>
<dbReference type="InterPro" id="IPR004401">
    <property type="entry name" value="YbaB/EbfC"/>
</dbReference>
<proteinExistence type="inferred from homology"/>
<keyword evidence="7" id="KW-1185">Reference proteome</keyword>
<accession>G7YYN0</accession>
<reference evidence="6" key="1">
    <citation type="journal article" date="2011" name="Genome Biol.">
        <title>The draft genome of the carcinogenic human liver fluke Clonorchis sinensis.</title>
        <authorList>
            <person name="Wang X."/>
            <person name="Chen W."/>
            <person name="Huang Y."/>
            <person name="Sun J."/>
            <person name="Men J."/>
            <person name="Liu H."/>
            <person name="Luo F."/>
            <person name="Guo L."/>
            <person name="Lv X."/>
            <person name="Deng C."/>
            <person name="Zhou C."/>
            <person name="Fan Y."/>
            <person name="Li X."/>
            <person name="Huang L."/>
            <person name="Hu Y."/>
            <person name="Liang C."/>
            <person name="Hu X."/>
            <person name="Xu J."/>
            <person name="Yu X."/>
        </authorList>
    </citation>
    <scope>NUCLEOTIDE SEQUENCE [LARGE SCALE GENOMIC DNA]</scope>
    <source>
        <strain evidence="6">Henan</strain>
    </source>
</reference>
<dbReference type="FunFam" id="3.30.1310.10:FF:000001">
    <property type="entry name" value="Nucleoid-associated protein YbaB"/>
    <property type="match status" value="1"/>
</dbReference>
<protein>
    <submittedName>
        <fullName evidence="6">DNA polymerase III subunit tau</fullName>
    </submittedName>
</protein>
<evidence type="ECO:0000313" key="7">
    <source>
        <dbReference type="Proteomes" id="UP000008909"/>
    </source>
</evidence>
<dbReference type="Pfam" id="PF12170">
    <property type="entry name" value="DNA_pol3_tau_5"/>
    <property type="match status" value="1"/>
</dbReference>
<feature type="coiled-coil region" evidence="4">
    <location>
        <begin position="81"/>
        <end position="108"/>
    </location>
</feature>
<dbReference type="GO" id="GO:0003677">
    <property type="term" value="F:DNA binding"/>
    <property type="evidence" value="ECO:0007669"/>
    <property type="project" value="UniProtKB-KW"/>
</dbReference>
<dbReference type="HAMAP" id="MF_00274">
    <property type="entry name" value="DNA_YbaB_EbfC"/>
    <property type="match status" value="1"/>
</dbReference>
<keyword evidence="3" id="KW-0238">DNA-binding</keyword>
<dbReference type="PANTHER" id="PTHR33449:SF1">
    <property type="entry name" value="NUCLEOID-ASSOCIATED PROTEIN YBAB"/>
    <property type="match status" value="1"/>
</dbReference>
<feature type="non-terminal residue" evidence="6">
    <location>
        <position position="181"/>
    </location>
</feature>
<organism evidence="6 7">
    <name type="scientific">Clonorchis sinensis</name>
    <name type="common">Chinese liver fluke</name>
    <dbReference type="NCBI Taxonomy" id="79923"/>
    <lineage>
        <taxon>Eukaryota</taxon>
        <taxon>Metazoa</taxon>
        <taxon>Spiralia</taxon>
        <taxon>Lophotrochozoa</taxon>
        <taxon>Platyhelminthes</taxon>
        <taxon>Trematoda</taxon>
        <taxon>Digenea</taxon>
        <taxon>Opisthorchiida</taxon>
        <taxon>Opisthorchiata</taxon>
        <taxon>Opisthorchiidae</taxon>
        <taxon>Clonorchis</taxon>
    </lineage>
</organism>
<dbReference type="GO" id="GO:0003887">
    <property type="term" value="F:DNA-directed DNA polymerase activity"/>
    <property type="evidence" value="ECO:0007669"/>
    <property type="project" value="InterPro"/>
</dbReference>
<evidence type="ECO:0000256" key="1">
    <source>
        <dbReference type="ARBA" id="ARBA00011738"/>
    </source>
</evidence>
<evidence type="ECO:0000256" key="4">
    <source>
        <dbReference type="SAM" id="Coils"/>
    </source>
</evidence>
<gene>
    <name evidence="6" type="ORF">CLF_113494</name>
</gene>
<dbReference type="SUPFAM" id="SSF82607">
    <property type="entry name" value="YbaB-like"/>
    <property type="match status" value="1"/>
</dbReference>
<evidence type="ECO:0000256" key="3">
    <source>
        <dbReference type="ARBA" id="ARBA00023125"/>
    </source>
</evidence>
<sequence length="181" mass="20300">RHLNNRGAQQKLAEALSMLKGSTVELTIVEDDNPAVRTPLEWRQAIYEEKLAQARESIIADNNIQTLRRFFDAELDEESGLGNLMKQAQQMQEKMQKMQEEIAQLEVTGESGAGLVKVTINGAHNCRRVEIDPSLLEDDKEMLEDLVAAAFNDAARRIEETQKEKMASVSSGMQLPPGFKM</sequence>
<dbReference type="Gene3D" id="3.30.300.150">
    <property type="entry name" value="DNA polymerase III, tau subunit, domain V"/>
    <property type="match status" value="1"/>
</dbReference>
<evidence type="ECO:0000256" key="2">
    <source>
        <dbReference type="ARBA" id="ARBA00022490"/>
    </source>
</evidence>
<feature type="non-terminal residue" evidence="6">
    <location>
        <position position="1"/>
    </location>
</feature>
<evidence type="ECO:0000313" key="6">
    <source>
        <dbReference type="EMBL" id="GAA58059.1"/>
    </source>
</evidence>
<dbReference type="Pfam" id="PF02575">
    <property type="entry name" value="YbaB_DNA_bd"/>
    <property type="match status" value="1"/>
</dbReference>
<dbReference type="InterPro" id="IPR038249">
    <property type="entry name" value="PolIII_tau_V_sf"/>
</dbReference>
<dbReference type="InterPro" id="IPR036894">
    <property type="entry name" value="YbaB-like_sf"/>
</dbReference>
<dbReference type="PANTHER" id="PTHR33449">
    <property type="entry name" value="NUCLEOID-ASSOCIATED PROTEIN YBAB"/>
    <property type="match status" value="1"/>
</dbReference>